<protein>
    <submittedName>
        <fullName evidence="1">Uncharacterized protein</fullName>
    </submittedName>
</protein>
<proteinExistence type="predicted"/>
<evidence type="ECO:0000313" key="1">
    <source>
        <dbReference type="EMBL" id="LAA50475.1"/>
    </source>
</evidence>
<reference evidence="1" key="1">
    <citation type="submission" date="2017-07" db="EMBL/GenBank/DDBJ databases">
        <authorList>
            <person name="Mikheyev A."/>
            <person name="Grau M."/>
        </authorList>
    </citation>
    <scope>NUCLEOTIDE SEQUENCE</scope>
    <source>
        <tissue evidence="1">Venom_gland</tissue>
    </source>
</reference>
<organism evidence="1">
    <name type="scientific">Micrurus corallinus</name>
    <name type="common">Brazilian coral snake</name>
    <dbReference type="NCBI Taxonomy" id="54390"/>
    <lineage>
        <taxon>Eukaryota</taxon>
        <taxon>Metazoa</taxon>
        <taxon>Chordata</taxon>
        <taxon>Craniata</taxon>
        <taxon>Vertebrata</taxon>
        <taxon>Euteleostomi</taxon>
        <taxon>Lepidosauria</taxon>
        <taxon>Squamata</taxon>
        <taxon>Bifurcata</taxon>
        <taxon>Unidentata</taxon>
        <taxon>Episquamata</taxon>
        <taxon>Toxicofera</taxon>
        <taxon>Serpentes</taxon>
        <taxon>Colubroidea</taxon>
        <taxon>Elapidae</taxon>
        <taxon>Elapinae</taxon>
        <taxon>Micrurus</taxon>
    </lineage>
</organism>
<accession>A0A2D4FSM0</accession>
<dbReference type="AlphaFoldDB" id="A0A2D4FSM0"/>
<sequence length="137" mass="15670">MSKLRSNKSKIKVNVFIPAKKTVENSPALSHFFPIPSQPVKSNNQFCCTQTFSCCFFFSKPDFDDRRLGQPKSMLRSYRQMSIISMSSMNSDCGTPNKIPVERLVMGQLPGMSFLQDTDQEGTEHITLRKHTMIEQR</sequence>
<name>A0A2D4FSM0_MICCO</name>
<reference evidence="1" key="2">
    <citation type="submission" date="2017-11" db="EMBL/GenBank/DDBJ databases">
        <title>Coralsnake Venomics: Analyses of Venom Gland Transcriptomes and Proteomes of Six Brazilian Taxa.</title>
        <authorList>
            <person name="Aird S.D."/>
            <person name="Jorge da Silva N."/>
            <person name="Qiu L."/>
            <person name="Villar-Briones A."/>
            <person name="Aparecida-Saddi V."/>
            <person name="Campos-Telles M.P."/>
            <person name="Grau M."/>
            <person name="Mikheyev A.S."/>
        </authorList>
    </citation>
    <scope>NUCLEOTIDE SEQUENCE</scope>
    <source>
        <tissue evidence="1">Venom_gland</tissue>
    </source>
</reference>
<dbReference type="EMBL" id="IACJ01082628">
    <property type="protein sequence ID" value="LAA50475.1"/>
    <property type="molecule type" value="Transcribed_RNA"/>
</dbReference>